<name>A0A448GWR3_9GAMM</name>
<dbReference type="PROSITE" id="PS51257">
    <property type="entry name" value="PROKAR_LIPOPROTEIN"/>
    <property type="match status" value="1"/>
</dbReference>
<dbReference type="RefSeq" id="WP_126330757.1">
    <property type="nucleotide sequence ID" value="NZ_LR134343.1"/>
</dbReference>
<feature type="chain" id="PRO_5019573990" evidence="1">
    <location>
        <begin position="29"/>
        <end position="90"/>
    </location>
</feature>
<protein>
    <submittedName>
        <fullName evidence="2">Uncharacterized protein</fullName>
    </submittedName>
</protein>
<dbReference type="Proteomes" id="UP000274100">
    <property type="component" value="Chromosome"/>
</dbReference>
<evidence type="ECO:0000313" key="3">
    <source>
        <dbReference type="Proteomes" id="UP000274100"/>
    </source>
</evidence>
<sequence length="90" mass="9680">MNKLFHRSLLVVALGLVGVACTPMSQLAKAKSAQSSFDGVTQVENLQYINGLQSPEDLVQIPNTKWLIASGMANNSGLHLIDGESKISQR</sequence>
<accession>A0A448GWR3</accession>
<dbReference type="EMBL" id="LR134343">
    <property type="protein sequence ID" value="VEG13236.1"/>
    <property type="molecule type" value="Genomic_DNA"/>
</dbReference>
<dbReference type="OrthoDB" id="1158171at2"/>
<dbReference type="KEGG" id="mcun:NCTC10297_01199"/>
<evidence type="ECO:0000313" key="2">
    <source>
        <dbReference type="EMBL" id="VEG13236.1"/>
    </source>
</evidence>
<keyword evidence="1" id="KW-0732">Signal</keyword>
<dbReference type="AlphaFoldDB" id="A0A448GWR3"/>
<organism evidence="2 3">
    <name type="scientific">Moraxella cuniculi</name>
    <dbReference type="NCBI Taxonomy" id="34061"/>
    <lineage>
        <taxon>Bacteria</taxon>
        <taxon>Pseudomonadati</taxon>
        <taxon>Pseudomonadota</taxon>
        <taxon>Gammaproteobacteria</taxon>
        <taxon>Moraxellales</taxon>
        <taxon>Moraxellaceae</taxon>
        <taxon>Moraxella</taxon>
    </lineage>
</organism>
<feature type="signal peptide" evidence="1">
    <location>
        <begin position="1"/>
        <end position="28"/>
    </location>
</feature>
<reference evidence="2 3" key="1">
    <citation type="submission" date="2018-12" db="EMBL/GenBank/DDBJ databases">
        <authorList>
            <consortium name="Pathogen Informatics"/>
        </authorList>
    </citation>
    <scope>NUCLEOTIDE SEQUENCE [LARGE SCALE GENOMIC DNA]</scope>
    <source>
        <strain evidence="2 3">NCTC10297</strain>
    </source>
</reference>
<proteinExistence type="predicted"/>
<evidence type="ECO:0000256" key="1">
    <source>
        <dbReference type="SAM" id="SignalP"/>
    </source>
</evidence>
<gene>
    <name evidence="2" type="ORF">NCTC10297_01199</name>
</gene>